<reference evidence="3" key="1">
    <citation type="submission" date="2021-03" db="EMBL/GenBank/DDBJ databases">
        <title>Acanthopleuribacteraceae sp. M133.</title>
        <authorList>
            <person name="Wang G."/>
        </authorList>
    </citation>
    <scope>NUCLEOTIDE SEQUENCE</scope>
    <source>
        <strain evidence="3">M133</strain>
    </source>
</reference>
<dbReference type="KEGG" id="scor:J3U87_20405"/>
<organism evidence="3 4">
    <name type="scientific">Sulfidibacter corallicola</name>
    <dbReference type="NCBI Taxonomy" id="2818388"/>
    <lineage>
        <taxon>Bacteria</taxon>
        <taxon>Pseudomonadati</taxon>
        <taxon>Acidobacteriota</taxon>
        <taxon>Holophagae</taxon>
        <taxon>Acanthopleuribacterales</taxon>
        <taxon>Acanthopleuribacteraceae</taxon>
        <taxon>Sulfidibacter</taxon>
    </lineage>
</organism>
<accession>A0A8A4TMZ0</accession>
<gene>
    <name evidence="3" type="ORF">J3U87_20405</name>
</gene>
<dbReference type="SUPFAM" id="SSF63829">
    <property type="entry name" value="Calcium-dependent phosphotriesterase"/>
    <property type="match status" value="1"/>
</dbReference>
<proteinExistence type="predicted"/>
<keyword evidence="2" id="KW-1133">Transmembrane helix</keyword>
<sequence length="2686" mass="299420">MKSHADRSERARFEAEFHEAAGKLPWRRKMDPILVLTLVFALVFLGLAASLVIELARITRPWHRDAVAPVPDDRILVNVRRPSPSVPDRTVPDPGAGSPFRATTYHAADQSVYVSRDDGLVHRLHLPSGLWHTEPIPIGGSDDPLLAFQSGCGRDTPPEACPDIQSLWALGERGGLARRAEGDWQAVTSHTAFLDATGAPVEHTSLLSAAISPDGSLLGLGTDEHGIGVYEVHRRRWIAPDAALLARMPRAPVTQLVWWRGLLWAGGVKGVFGFDPRGDADSFRAVVDLSGSVWAMVVDGQDRLWMATRGMCETEGENCLAFFRLDDPDGLPERIAYERNRFAALNRADLHQAHQYQDRLYLAGDAGLYQYDVRHHGWQRHESSPVVDSLMPRGSGRLFYCAGGALGLVDGSQTQRWEMVGERFFRLVDAGQDRAYALTQQGKAYLLRTSAAPISVFEGSRTQLDPKSFFSAVAIDDHLLFVSREGAMLHDVVGRTYRDIPKSSRVSWLLDRTTELYSSGGHLFALSETGGEVFTRTVPLQRVIDRDLRLPQTLKPVPAPIRAVRDWDGEGLAVLAGDHQAYLLTPMDSRPLMGGGNAPAGLGGAGVLDALVVENGLVVSNRDGLYEYDNGSRTWRAWGPPPVDRHALDLAHYRGEYLLRTNGERLARMNRFRPYLIGGEAEIDIPDDELRDVLLEGNDLFLAGIGRVVQYDMSLRRVTGWWTVARSEDIRLCGVVGKDPLFLVAGKAYLGDRALHPEGGRALSLSYDGEMIWTLLERDKVKYLDRMDPTKWLKRCRFRRGDPYHDAKTLYGVRALPSGNLAVATDRGLQFYSPFSRSWYRTGAPVSSQGGGLYLFDDDLIWVSHEGERQHISVIPMVSIRFPDSCSDDPVILKRHEYAGVGLTVAPESQSLAWIGNQGEIVEWRQGRLLEVAAPPNRGPALDSLRGFYSGPAQDGRPPEDLAQEGTSSEGISSMGRPLIFTTDRELHRYDLHSHSWQRIELVFTEPPSGSLHLNLEGTDSDWLLTVQTAEGAVYWGAWNGLDDQIHCDLQYLPGPTSLGIDGDALRAAYGGTDGVWTFLGEDRLATFDPRQRRWLASVNVDGLAADAALYRLGDRLLVVEAEGEVWRIATSPEPAPSGFAVHRRAPGERTAIDSQGRLWRIEADGALERAEPDGLRYRRFEPEGGKPFFLDPDSVRGAWRWQDRIVFSDAGDLRLLDGYTHDTIELEYGKGFGEVRGVREYAGWFWILSRRGVLLLGESIQERIEETFFPDIDTLAVDARGRMWGRRQGRWLAFQGGSFDERLPGPLVSRGTYRLFVQEDREVTALDAAGIPAQFDEVFTPAFGSLPVAVSEVDFLIPGQRGDWWVLQGNRISRWRTRSGDRGSVTFASAGTFSLAVAEDAEVLDYRLLTSDRLELSFSDGYRFLVDTRAGAGPPAASRIEVDRPRPGRANEWPELAKLVRQTPGGRHVFNPFEGFSFGFDGRLVAKRVDGDPVELAEDGALEPEPLGSLDVGWLRWFPEGRHFTVRTDRGERAFAASQFLRDGQFLFEPLGAVLAYPDGTCLTANHAGIWRLGSGLALNQAQVSFRPVVLEGSIRGVHGGFQAGNGRELVVTPRAPGAERDYRVRFGPVSFVHDFERNRVTFQSRDPKLAGDVYRDGFFLWDRGRRGLVYDHEGRLLIHSEAGFHAARDFGTFDPGPTGVDHRGLVLYPISRGGFTATDGRRWFRRDASGWTVQEAPRAAGRDQPEVREWLDRGDLRYTVTGGQPAWHIERNSFASDRLVDAVAVTGRLHLLTATRHEMERVQVDRREFQSLPFDTPEGARLQPSPNRDGSMYLWVAGTAKRWDDVALGFTDLSSDLDLESTELAKTANLRFARAGRRIHKYLRARGFDGVNRWRLFHFSKRRFPFDVVTGMETFADRLFLATAAGLQEYAGNLDLGLGNMAAWFAGGTGTIDARTALTSIGRDADQPDQLLFRTGAGCARWLPDGSIQTVGEACLEERLRGANRFWRWTRDTAGRVEGRYLDRQGQLSDPIVVRRGRMPHDHLLDVVRFDDRIFSLSRLGWVSRFTKTLALTPEVVSEDFSDAGPRGLICVSETMPLGAVTLQAGVYMHGEGERVWFYENERWRAIQTPAVAKAVMAYARNEPIYDRGRFRLMAPPRGQGFRFEYLDAEDRWRPIDWAEDGRVAIDAWRHLAVRGDSIWAVTAAGMVSFVRSADERLVLMPETARIVAGTSDGRPLASATDLSWRDDALLLRLEQRSEWVYQATVEIPGEGRRPILSPFLRVEADPFVDRLLVSQEGGAPWDWRRVGHADGQPGDLQVSRNGSALPFAAGGFAFDRIEALLVDDAGVLNVATQADGWYRVTGSDLDLHGWQRPQPGDFEANRVTHLGWVPRGSERALGVRLDDEAMLRRNPDGSWSSVAALPAMLGRAANWLYTREPERMVIRTAEGAGLGRRRLIGGRFNDDRIRGFPTSFSDGETPDDIRYAVPTAAGVAICDAALQPLRMVSGPFPGLAETASPAILWNRSGELLYLGRDGFYVLEGQREKRLDLVVPTEGDARVTMLSALDPDRVRLFQKGTAAAGWYWFDVRRSERLGRNTTPLDLSEAPVFLANRPRWGDPPPWHQVLVDSDRLRLLGSLGDREVEVALPRIGVPLEVVHRDNALWIYGTDDMVRVRIGGLLERLYR</sequence>
<dbReference type="Proteomes" id="UP000663929">
    <property type="component" value="Chromosome"/>
</dbReference>
<dbReference type="SUPFAM" id="SSF101898">
    <property type="entry name" value="NHL repeat"/>
    <property type="match status" value="1"/>
</dbReference>
<dbReference type="EMBL" id="CP071793">
    <property type="protein sequence ID" value="QTD47955.1"/>
    <property type="molecule type" value="Genomic_DNA"/>
</dbReference>
<dbReference type="RefSeq" id="WP_237377619.1">
    <property type="nucleotide sequence ID" value="NZ_CP071793.1"/>
</dbReference>
<feature type="transmembrane region" description="Helical" evidence="2">
    <location>
        <begin position="33"/>
        <end position="53"/>
    </location>
</feature>
<keyword evidence="2" id="KW-0472">Membrane</keyword>
<keyword evidence="4" id="KW-1185">Reference proteome</keyword>
<evidence type="ECO:0000256" key="2">
    <source>
        <dbReference type="SAM" id="Phobius"/>
    </source>
</evidence>
<feature type="region of interest" description="Disordered" evidence="1">
    <location>
        <begin position="947"/>
        <end position="975"/>
    </location>
</feature>
<keyword evidence="2" id="KW-0812">Transmembrane</keyword>
<protein>
    <submittedName>
        <fullName evidence="3">Uncharacterized protein</fullName>
    </submittedName>
</protein>
<evidence type="ECO:0000313" key="3">
    <source>
        <dbReference type="EMBL" id="QTD47955.1"/>
    </source>
</evidence>
<evidence type="ECO:0000256" key="1">
    <source>
        <dbReference type="SAM" id="MobiDB-lite"/>
    </source>
</evidence>
<evidence type="ECO:0000313" key="4">
    <source>
        <dbReference type="Proteomes" id="UP000663929"/>
    </source>
</evidence>
<name>A0A8A4TMZ0_SULCO</name>